<feature type="active site" description="Proton donor" evidence="4">
    <location>
        <position position="282"/>
    </location>
</feature>
<dbReference type="OrthoDB" id="27092at2"/>
<organism evidence="6 7">
    <name type="scientific">Kribbella albertanoniae</name>
    <dbReference type="NCBI Taxonomy" id="1266829"/>
    <lineage>
        <taxon>Bacteria</taxon>
        <taxon>Bacillati</taxon>
        <taxon>Actinomycetota</taxon>
        <taxon>Actinomycetes</taxon>
        <taxon>Propionibacteriales</taxon>
        <taxon>Kribbellaceae</taxon>
        <taxon>Kribbella</taxon>
    </lineage>
</organism>
<comment type="similarity">
    <text evidence="1">Belongs to the peptidase S33 family.</text>
</comment>
<dbReference type="GO" id="GO:0097176">
    <property type="term" value="P:epoxide metabolic process"/>
    <property type="evidence" value="ECO:0007669"/>
    <property type="project" value="TreeGrafter"/>
</dbReference>
<dbReference type="PRINTS" id="PR00412">
    <property type="entry name" value="EPOXHYDRLASE"/>
</dbReference>
<dbReference type="Pfam" id="PF06441">
    <property type="entry name" value="EHN"/>
    <property type="match status" value="1"/>
</dbReference>
<feature type="domain" description="Epoxide hydrolase N-terminal" evidence="5">
    <location>
        <begin position="2"/>
        <end position="99"/>
    </location>
</feature>
<gene>
    <name evidence="6" type="ORF">E1261_18000</name>
</gene>
<dbReference type="SUPFAM" id="SSF53474">
    <property type="entry name" value="alpha/beta-Hydrolases"/>
    <property type="match status" value="1"/>
</dbReference>
<dbReference type="RefSeq" id="WP_132408032.1">
    <property type="nucleotide sequence ID" value="NZ_SMKA01000074.1"/>
</dbReference>
<dbReference type="Gene3D" id="3.40.50.1820">
    <property type="entry name" value="alpha/beta hydrolase"/>
    <property type="match status" value="1"/>
</dbReference>
<keyword evidence="2" id="KW-0058">Aromatic hydrocarbons catabolism</keyword>
<feature type="active site" description="Proton acceptor" evidence="4">
    <location>
        <position position="334"/>
    </location>
</feature>
<dbReference type="Proteomes" id="UP000295075">
    <property type="component" value="Unassembled WGS sequence"/>
</dbReference>
<dbReference type="PANTHER" id="PTHR21661">
    <property type="entry name" value="EPOXIDE HYDROLASE 1-RELATED"/>
    <property type="match status" value="1"/>
</dbReference>
<dbReference type="AlphaFoldDB" id="A0A4R4Q0W7"/>
<accession>A0A4R4Q0W7</accession>
<dbReference type="InterPro" id="IPR016292">
    <property type="entry name" value="Epoxide_hydrolase"/>
</dbReference>
<proteinExistence type="inferred from homology"/>
<reference evidence="6 7" key="1">
    <citation type="submission" date="2019-03" db="EMBL/GenBank/DDBJ databases">
        <title>Draft genome sequences of novel Actinobacteria.</title>
        <authorList>
            <person name="Sahin N."/>
            <person name="Ay H."/>
            <person name="Saygin H."/>
        </authorList>
    </citation>
    <scope>NUCLEOTIDE SEQUENCE [LARGE SCALE GENOMIC DNA]</scope>
    <source>
        <strain evidence="6 7">JCM 30547</strain>
    </source>
</reference>
<evidence type="ECO:0000313" key="7">
    <source>
        <dbReference type="Proteomes" id="UP000295075"/>
    </source>
</evidence>
<protein>
    <submittedName>
        <fullName evidence="6">Epoxide hydrolase</fullName>
    </submittedName>
</protein>
<dbReference type="InterPro" id="IPR000639">
    <property type="entry name" value="Epox_hydrolase-like"/>
</dbReference>
<comment type="caution">
    <text evidence="6">The sequence shown here is derived from an EMBL/GenBank/DDBJ whole genome shotgun (WGS) entry which is preliminary data.</text>
</comment>
<sequence>MDPFTIAVPEGELDDLRSRLRRTRFAVPTAKDWEAGVDPEYLRSLVSYWADEFDWRAAEARLNEYPQYVADGTHFVHIRRDPTRPPVLLTHGWPSTFAELLPLADLLEVDVVIPSLPGFLWSTPTEGPTTKVAIAERYHRLMTETLGYDRYFAFGGDIGGSVCGWLATMYPDQVAGIHVIHGPFPSDFAEPITAAEQVWLDSDDDRGEEDGGYGAIVGTRPDTVAAALLDSPSGLAAFIIDKLRAWSDCHGDLESRFSRDDICTIVTLYWVTASIGTSFRPYYDGSHNGARPTIAVPVAVTQSQEWNMPLFPRSIADRAASDIRRYLAPDGGGHFMAFEEPKLVAAELTAFMHDIT</sequence>
<dbReference type="PANTHER" id="PTHR21661:SF35">
    <property type="entry name" value="EPOXIDE HYDROLASE"/>
    <property type="match status" value="1"/>
</dbReference>
<dbReference type="InterPro" id="IPR010497">
    <property type="entry name" value="Epoxide_hydro_N"/>
</dbReference>
<evidence type="ECO:0000256" key="4">
    <source>
        <dbReference type="PIRSR" id="PIRSR001112-1"/>
    </source>
</evidence>
<evidence type="ECO:0000313" key="6">
    <source>
        <dbReference type="EMBL" id="TDC28554.1"/>
    </source>
</evidence>
<evidence type="ECO:0000256" key="3">
    <source>
        <dbReference type="ARBA" id="ARBA00022801"/>
    </source>
</evidence>
<evidence type="ECO:0000256" key="1">
    <source>
        <dbReference type="ARBA" id="ARBA00010088"/>
    </source>
</evidence>
<evidence type="ECO:0000259" key="5">
    <source>
        <dbReference type="Pfam" id="PF06441"/>
    </source>
</evidence>
<dbReference type="PIRSF" id="PIRSF001112">
    <property type="entry name" value="Epoxide_hydrolase"/>
    <property type="match status" value="1"/>
</dbReference>
<name>A0A4R4Q0W7_9ACTN</name>
<keyword evidence="7" id="KW-1185">Reference proteome</keyword>
<dbReference type="GO" id="GO:0004301">
    <property type="term" value="F:epoxide hydrolase activity"/>
    <property type="evidence" value="ECO:0007669"/>
    <property type="project" value="TreeGrafter"/>
</dbReference>
<evidence type="ECO:0000256" key="2">
    <source>
        <dbReference type="ARBA" id="ARBA00022797"/>
    </source>
</evidence>
<feature type="active site" description="Nucleophile" evidence="4">
    <location>
        <position position="157"/>
    </location>
</feature>
<dbReference type="EMBL" id="SMKA01000074">
    <property type="protein sequence ID" value="TDC28554.1"/>
    <property type="molecule type" value="Genomic_DNA"/>
</dbReference>
<keyword evidence="3 6" id="KW-0378">Hydrolase</keyword>
<dbReference type="InterPro" id="IPR029058">
    <property type="entry name" value="AB_hydrolase_fold"/>
</dbReference>